<dbReference type="Gene3D" id="1.20.120.520">
    <property type="entry name" value="nmb1532 protein domain like"/>
    <property type="match status" value="1"/>
</dbReference>
<keyword evidence="3" id="KW-1185">Reference proteome</keyword>
<evidence type="ECO:0000313" key="3">
    <source>
        <dbReference type="Proteomes" id="UP001612928"/>
    </source>
</evidence>
<accession>A0ABW8A268</accession>
<feature type="domain" description="Hemerythrin-like" evidence="1">
    <location>
        <begin position="8"/>
        <end position="135"/>
    </location>
</feature>
<dbReference type="Proteomes" id="UP001612928">
    <property type="component" value="Unassembled WGS sequence"/>
</dbReference>
<organism evidence="2 3">
    <name type="scientific">Nonomuraea indica</name>
    <dbReference type="NCBI Taxonomy" id="1581193"/>
    <lineage>
        <taxon>Bacteria</taxon>
        <taxon>Bacillati</taxon>
        <taxon>Actinomycetota</taxon>
        <taxon>Actinomycetes</taxon>
        <taxon>Streptosporangiales</taxon>
        <taxon>Streptosporangiaceae</taxon>
        <taxon>Nonomuraea</taxon>
    </lineage>
</organism>
<sequence>MSELDLTALHGMHDVLRREAIGLTRSTFRPGHDPRRVLPWRLFKQSLRLHFAAEDRALWPPLRRRLARRPDRLTLLEALEAEHAALEEVIDVIDELHANPGIDAGIGGLRDLTDSLVTGLAGHLKHEEDGAFPLIRQVLTARQWGRFTDLHTWPAGLGHWDAAP</sequence>
<gene>
    <name evidence="2" type="ORF">ACIBP5_11600</name>
</gene>
<dbReference type="Pfam" id="PF01814">
    <property type="entry name" value="Hemerythrin"/>
    <property type="match status" value="1"/>
</dbReference>
<proteinExistence type="predicted"/>
<evidence type="ECO:0000259" key="1">
    <source>
        <dbReference type="Pfam" id="PF01814"/>
    </source>
</evidence>
<dbReference type="RefSeq" id="WP_397020351.1">
    <property type="nucleotide sequence ID" value="NZ_JBITMB010000003.1"/>
</dbReference>
<dbReference type="InterPro" id="IPR012312">
    <property type="entry name" value="Hemerythrin-like"/>
</dbReference>
<dbReference type="EMBL" id="JBITMB010000003">
    <property type="protein sequence ID" value="MFI7440590.1"/>
    <property type="molecule type" value="Genomic_DNA"/>
</dbReference>
<protein>
    <submittedName>
        <fullName evidence="2">Hemerythrin domain-containing protein</fullName>
    </submittedName>
</protein>
<comment type="caution">
    <text evidence="2">The sequence shown here is derived from an EMBL/GenBank/DDBJ whole genome shotgun (WGS) entry which is preliminary data.</text>
</comment>
<reference evidence="2 3" key="1">
    <citation type="submission" date="2024-10" db="EMBL/GenBank/DDBJ databases">
        <title>The Natural Products Discovery Center: Release of the First 8490 Sequenced Strains for Exploring Actinobacteria Biosynthetic Diversity.</title>
        <authorList>
            <person name="Kalkreuter E."/>
            <person name="Kautsar S.A."/>
            <person name="Yang D."/>
            <person name="Bader C.D."/>
            <person name="Teijaro C.N."/>
            <person name="Fluegel L."/>
            <person name="Davis C.M."/>
            <person name="Simpson J.R."/>
            <person name="Lauterbach L."/>
            <person name="Steele A.D."/>
            <person name="Gui C."/>
            <person name="Meng S."/>
            <person name="Li G."/>
            <person name="Viehrig K."/>
            <person name="Ye F."/>
            <person name="Su P."/>
            <person name="Kiefer A.F."/>
            <person name="Nichols A."/>
            <person name="Cepeda A.J."/>
            <person name="Yan W."/>
            <person name="Fan B."/>
            <person name="Jiang Y."/>
            <person name="Adhikari A."/>
            <person name="Zheng C.-J."/>
            <person name="Schuster L."/>
            <person name="Cowan T.M."/>
            <person name="Smanski M.J."/>
            <person name="Chevrette M.G."/>
            <person name="De Carvalho L.P.S."/>
            <person name="Shen B."/>
        </authorList>
    </citation>
    <scope>NUCLEOTIDE SEQUENCE [LARGE SCALE GENOMIC DNA]</scope>
    <source>
        <strain evidence="2 3">NPDC049503</strain>
    </source>
</reference>
<evidence type="ECO:0000313" key="2">
    <source>
        <dbReference type="EMBL" id="MFI7440590.1"/>
    </source>
</evidence>
<name>A0ABW8A268_9ACTN</name>